<evidence type="ECO:0000313" key="1">
    <source>
        <dbReference type="EMBL" id="UQS83666.1"/>
    </source>
</evidence>
<dbReference type="Proteomes" id="UP000831947">
    <property type="component" value="Chromosome"/>
</dbReference>
<dbReference type="EMBL" id="CP093365">
    <property type="protein sequence ID" value="UQS83666.1"/>
    <property type="molecule type" value="Genomic_DNA"/>
</dbReference>
<accession>A0ABY4PD76</accession>
<organism evidence="1 2">
    <name type="scientific">Bombilactobacillus thymidiniphilus</name>
    <dbReference type="NCBI Taxonomy" id="2923363"/>
    <lineage>
        <taxon>Bacteria</taxon>
        <taxon>Bacillati</taxon>
        <taxon>Bacillota</taxon>
        <taxon>Bacilli</taxon>
        <taxon>Lactobacillales</taxon>
        <taxon>Lactobacillaceae</taxon>
        <taxon>Bombilactobacillus</taxon>
    </lineage>
</organism>
<gene>
    <name evidence="1" type="ORF">MOO47_00240</name>
</gene>
<dbReference type="RefSeq" id="WP_249512851.1">
    <property type="nucleotide sequence ID" value="NZ_CP093365.1"/>
</dbReference>
<evidence type="ECO:0000313" key="2">
    <source>
        <dbReference type="Proteomes" id="UP000831947"/>
    </source>
</evidence>
<reference evidence="1 2" key="1">
    <citation type="journal article" date="2022" name="Int. J. Syst. Evol. Microbiol.">
        <title>Apilactobacillus apisilvae sp. nov., Nicolia spurrieriana gen. nov. sp. nov., Bombilactobacillus folatiphilus sp. nov. and Bombilactobacillus thymidiniphilus sp. nov., four new lactic acid bacterial isolates from stingless bees Tetragonula carbonaria and Austroplebeia australis.</title>
        <authorList>
            <person name="Oliphant S.A."/>
            <person name="Watson-Haigh N.S."/>
            <person name="Sumby K.M."/>
            <person name="Gardner J."/>
            <person name="Groom S."/>
            <person name="Jiranek V."/>
        </authorList>
    </citation>
    <scope>NUCLEOTIDE SEQUENCE [LARGE SCALE GENOMIC DNA]</scope>
    <source>
        <strain evidence="1 2">SG4_A1</strain>
    </source>
</reference>
<proteinExistence type="predicted"/>
<sequence length="47" mass="5385">MTEQVQPAIADEMLRLQFTKDQLMSDPQASVAEIQQINQAINNLKRK</sequence>
<keyword evidence="2" id="KW-1185">Reference proteome</keyword>
<name>A0ABY4PD76_9LACO</name>
<protein>
    <submittedName>
        <fullName evidence="1">Uncharacterized protein</fullName>
    </submittedName>
</protein>